<name>A0A226QCX3_9BACL</name>
<dbReference type="RefSeq" id="WP_025949511.1">
    <property type="nucleotide sequence ID" value="NZ_CP018058.1"/>
</dbReference>
<dbReference type="KEGG" id="gtm:GT3921_05515"/>
<proteinExistence type="predicted"/>
<evidence type="ECO:0000313" key="2">
    <source>
        <dbReference type="Proteomes" id="UP000198378"/>
    </source>
</evidence>
<sequence length="172" mass="19726">MGVFHDDNHVYRVIGEFMQIPARLRTAEELRQRWGRHPAYKEYGDEVEQINRIGEQIRRSRAAFVFYLTDPEAIISIDARRPEPGENYSIYFGQALDAPDAAIQTTGDIAHQFWGGNINVPLAFMTGKMKAKGSKKKALQLLPRIAPAFPLYRRYLELLGEDDLLYALRTRG</sequence>
<protein>
    <submittedName>
        <fullName evidence="1">Uncharacterized protein</fullName>
    </submittedName>
</protein>
<dbReference type="SUPFAM" id="SSF55718">
    <property type="entry name" value="SCP-like"/>
    <property type="match status" value="1"/>
</dbReference>
<evidence type="ECO:0000313" key="1">
    <source>
        <dbReference type="EMBL" id="OXB89292.1"/>
    </source>
</evidence>
<dbReference type="Gene3D" id="3.30.1050.10">
    <property type="entry name" value="SCP2 sterol-binding domain"/>
    <property type="match status" value="1"/>
</dbReference>
<reference evidence="1 2" key="1">
    <citation type="submission" date="2017-05" db="EMBL/GenBank/DDBJ databases">
        <title>The genome sequence of Geobacillus thermocatenulatus DSM 730.</title>
        <authorList>
            <person name="Ramaloko W.T."/>
            <person name="Koen N."/>
            <person name="Polliack S."/>
            <person name="Aliyu H."/>
            <person name="Lebre P."/>
            <person name="Mohr T."/>
            <person name="Oswald F."/>
            <person name="Zwick M."/>
            <person name="Neumann A."/>
            <person name="Syldatk C."/>
            <person name="Cowan D."/>
            <person name="De Maayer P."/>
        </authorList>
    </citation>
    <scope>NUCLEOTIDE SEQUENCE [LARGE SCALE GENOMIC DNA]</scope>
    <source>
        <strain evidence="1 2">BGSC 93A1</strain>
    </source>
</reference>
<dbReference type="InterPro" id="IPR036527">
    <property type="entry name" value="SCP2_sterol-bd_dom_sf"/>
</dbReference>
<keyword evidence="2" id="KW-1185">Reference proteome</keyword>
<dbReference type="EMBL" id="NEWK01000001">
    <property type="protein sequence ID" value="OXB89292.1"/>
    <property type="molecule type" value="Genomic_DNA"/>
</dbReference>
<comment type="caution">
    <text evidence="1">The sequence shown here is derived from an EMBL/GenBank/DDBJ whole genome shotgun (WGS) entry which is preliminary data.</text>
</comment>
<organism evidence="1 2">
    <name type="scientific">Geobacillus thermocatenulatus</name>
    <dbReference type="NCBI Taxonomy" id="33938"/>
    <lineage>
        <taxon>Bacteria</taxon>
        <taxon>Bacillati</taxon>
        <taxon>Bacillota</taxon>
        <taxon>Bacilli</taxon>
        <taxon>Bacillales</taxon>
        <taxon>Anoxybacillaceae</taxon>
        <taxon>Geobacillus</taxon>
        <taxon>Geobacillus thermoleovorans group</taxon>
    </lineage>
</organism>
<accession>A0A226QCX3</accession>
<gene>
    <name evidence="1" type="ORF">B9L19_04250</name>
</gene>
<dbReference type="AlphaFoldDB" id="A0A226QCX3"/>
<dbReference type="Proteomes" id="UP000198378">
    <property type="component" value="Unassembled WGS sequence"/>
</dbReference>